<organism evidence="1 2">
    <name type="scientific">Pseudolactococcus piscium MKFS47</name>
    <dbReference type="NCBI Taxonomy" id="297352"/>
    <lineage>
        <taxon>Bacteria</taxon>
        <taxon>Bacillati</taxon>
        <taxon>Bacillota</taxon>
        <taxon>Bacilli</taxon>
        <taxon>Lactobacillales</taxon>
        <taxon>Streptococcaceae</taxon>
        <taxon>Pseudolactococcus</taxon>
    </lineage>
</organism>
<protein>
    <recommendedName>
        <fullName evidence="3">Polyketide cyclase</fullName>
    </recommendedName>
</protein>
<dbReference type="Proteomes" id="UP000033166">
    <property type="component" value="Chromosome I"/>
</dbReference>
<evidence type="ECO:0000313" key="1">
    <source>
        <dbReference type="EMBL" id="CEN28422.1"/>
    </source>
</evidence>
<dbReference type="HOGENOM" id="CLU_141027_1_1_9"/>
<name>A0A0D6DXE1_9LACT</name>
<sequence length="140" mass="15545">MKFSFEAMTTATPEAVWQHYADVNNWFGWEDDLIAIHLDGPFEKGISGEMTLTGMPPMSFTLVEVTNNRSFCDETKIPGLGSLFFNHELTGTEQGTIIKHSVEFISLETSDSQEQLGFLTQVFSDVPESIFALAKVATSN</sequence>
<dbReference type="AlphaFoldDB" id="A0A0D6DXE1"/>
<dbReference type="Gene3D" id="3.30.530.20">
    <property type="match status" value="1"/>
</dbReference>
<dbReference type="STRING" id="1364.LP2241_30222"/>
<accession>A0A0D6DXE1</accession>
<reference evidence="2" key="1">
    <citation type="submission" date="2015-01" db="EMBL/GenBank/DDBJ databases">
        <authorList>
            <person name="Andreevskaya M."/>
        </authorList>
    </citation>
    <scope>NUCLEOTIDE SEQUENCE [LARGE SCALE GENOMIC DNA]</scope>
    <source>
        <strain evidence="2">MKFS47</strain>
    </source>
</reference>
<evidence type="ECO:0008006" key="3">
    <source>
        <dbReference type="Google" id="ProtNLM"/>
    </source>
</evidence>
<proteinExistence type="predicted"/>
<dbReference type="SUPFAM" id="SSF55961">
    <property type="entry name" value="Bet v1-like"/>
    <property type="match status" value="1"/>
</dbReference>
<evidence type="ECO:0000313" key="2">
    <source>
        <dbReference type="Proteomes" id="UP000033166"/>
    </source>
</evidence>
<dbReference type="KEGG" id="lpk:LACPI_1222"/>
<dbReference type="EMBL" id="LN774769">
    <property type="protein sequence ID" value="CEN28422.1"/>
    <property type="molecule type" value="Genomic_DNA"/>
</dbReference>
<dbReference type="RefSeq" id="WP_047915561.1">
    <property type="nucleotide sequence ID" value="NZ_LN774769.1"/>
</dbReference>
<dbReference type="InterPro" id="IPR023393">
    <property type="entry name" value="START-like_dom_sf"/>
</dbReference>
<gene>
    <name evidence="1" type="ORF">LACPI_1222</name>
</gene>